<sequence length="128" mass="13936">MKFFLVIAVIVVIGVGAQICDQDNQCKHLTNCATHEVPFCNVEGKCGCRDEHVVGKREPGTCTDDDFSNCQCEHGGTPSCKQGHCHCDHHAVGRREPGTCTDDDFSNCQCEHGGTPTCKVGHCHCNHH</sequence>
<reference evidence="4 5" key="1">
    <citation type="submission" date="2024-01" db="EMBL/GenBank/DDBJ databases">
        <title>The genome of the rayed Mediterranean limpet Patella caerulea (Linnaeus, 1758).</title>
        <authorList>
            <person name="Anh-Thu Weber A."/>
            <person name="Halstead-Nussloch G."/>
        </authorList>
    </citation>
    <scope>NUCLEOTIDE SEQUENCE [LARGE SCALE GENOMIC DNA]</scope>
    <source>
        <strain evidence="4">AATW-2023a</strain>
        <tissue evidence="4">Whole specimen</tissue>
    </source>
</reference>
<accession>A0AAN8J8F7</accession>
<proteinExistence type="predicted"/>
<gene>
    <name evidence="4" type="ORF">SNE40_016318</name>
</gene>
<dbReference type="AlphaFoldDB" id="A0AAN8J8F7"/>
<dbReference type="Proteomes" id="UP001347796">
    <property type="component" value="Unassembled WGS sequence"/>
</dbReference>
<comment type="caution">
    <text evidence="4">The sequence shown here is derived from an EMBL/GenBank/DDBJ whole genome shotgun (WGS) entry which is preliminary data.</text>
</comment>
<feature type="signal peptide" evidence="2">
    <location>
        <begin position="1"/>
        <end position="17"/>
    </location>
</feature>
<feature type="domain" description="Thyroglobulin type-1" evidence="3">
    <location>
        <begin position="29"/>
        <end position="118"/>
    </location>
</feature>
<organism evidence="4 5">
    <name type="scientific">Patella caerulea</name>
    <name type="common">Rayed Mediterranean limpet</name>
    <dbReference type="NCBI Taxonomy" id="87958"/>
    <lineage>
        <taxon>Eukaryota</taxon>
        <taxon>Metazoa</taxon>
        <taxon>Spiralia</taxon>
        <taxon>Lophotrochozoa</taxon>
        <taxon>Mollusca</taxon>
        <taxon>Gastropoda</taxon>
        <taxon>Patellogastropoda</taxon>
        <taxon>Patelloidea</taxon>
        <taxon>Patellidae</taxon>
        <taxon>Patella</taxon>
    </lineage>
</organism>
<dbReference type="EMBL" id="JAZGQO010000011">
    <property type="protein sequence ID" value="KAK6172712.1"/>
    <property type="molecule type" value="Genomic_DNA"/>
</dbReference>
<evidence type="ECO:0000313" key="4">
    <source>
        <dbReference type="EMBL" id="KAK6172712.1"/>
    </source>
</evidence>
<evidence type="ECO:0000313" key="5">
    <source>
        <dbReference type="Proteomes" id="UP001347796"/>
    </source>
</evidence>
<name>A0AAN8J8F7_PATCE</name>
<dbReference type="EMBL" id="JAZGQO010000011">
    <property type="protein sequence ID" value="KAK6172711.1"/>
    <property type="molecule type" value="Genomic_DNA"/>
</dbReference>
<keyword evidence="2" id="KW-0732">Signal</keyword>
<dbReference type="PROSITE" id="PS51162">
    <property type="entry name" value="THYROGLOBULIN_1_2"/>
    <property type="match status" value="1"/>
</dbReference>
<keyword evidence="5" id="KW-1185">Reference proteome</keyword>
<feature type="chain" id="PRO_5044710913" description="Thyroglobulin type-1 domain-containing protein" evidence="2">
    <location>
        <begin position="18"/>
        <end position="128"/>
    </location>
</feature>
<evidence type="ECO:0000259" key="3">
    <source>
        <dbReference type="PROSITE" id="PS51162"/>
    </source>
</evidence>
<protein>
    <recommendedName>
        <fullName evidence="3">Thyroglobulin type-1 domain-containing protein</fullName>
    </recommendedName>
</protein>
<evidence type="ECO:0000256" key="1">
    <source>
        <dbReference type="PROSITE-ProRule" id="PRU00500"/>
    </source>
</evidence>
<comment type="caution">
    <text evidence="1">Lacks conserved residue(s) required for the propagation of feature annotation.</text>
</comment>
<evidence type="ECO:0000256" key="2">
    <source>
        <dbReference type="SAM" id="SignalP"/>
    </source>
</evidence>
<dbReference type="InterPro" id="IPR000716">
    <property type="entry name" value="Thyroglobulin_1"/>
</dbReference>